<protein>
    <recommendedName>
        <fullName evidence="1">ATPase AAA-type core domain-containing protein</fullName>
    </recommendedName>
</protein>
<dbReference type="PANTHER" id="PTHR43581">
    <property type="entry name" value="ATP/GTP PHOSPHATASE"/>
    <property type="match status" value="1"/>
</dbReference>
<dbReference type="EMBL" id="BMNT01000024">
    <property type="protein sequence ID" value="GGK96988.1"/>
    <property type="molecule type" value="Genomic_DNA"/>
</dbReference>
<dbReference type="RefSeq" id="WP_189164909.1">
    <property type="nucleotide sequence ID" value="NZ_BMNT01000024.1"/>
</dbReference>
<dbReference type="Pfam" id="PF13304">
    <property type="entry name" value="AAA_21"/>
    <property type="match status" value="1"/>
</dbReference>
<reference evidence="2" key="2">
    <citation type="submission" date="2020-09" db="EMBL/GenBank/DDBJ databases">
        <authorList>
            <person name="Sun Q."/>
            <person name="Ohkuma M."/>
        </authorList>
    </citation>
    <scope>NUCLEOTIDE SEQUENCE</scope>
    <source>
        <strain evidence="2">JCM 13064</strain>
    </source>
</reference>
<keyword evidence="3" id="KW-1185">Reference proteome</keyword>
<dbReference type="InterPro" id="IPR051396">
    <property type="entry name" value="Bact_Antivir_Def_Nuclease"/>
</dbReference>
<dbReference type="GO" id="GO:0016887">
    <property type="term" value="F:ATP hydrolysis activity"/>
    <property type="evidence" value="ECO:0007669"/>
    <property type="project" value="InterPro"/>
</dbReference>
<dbReference type="InterPro" id="IPR014592">
    <property type="entry name" value="P-loop_UCP034888"/>
</dbReference>
<feature type="domain" description="ATPase AAA-type core" evidence="1">
    <location>
        <begin position="300"/>
        <end position="372"/>
    </location>
</feature>
<evidence type="ECO:0000313" key="3">
    <source>
        <dbReference type="Proteomes" id="UP000645217"/>
    </source>
</evidence>
<dbReference type="GO" id="GO:0005524">
    <property type="term" value="F:ATP binding"/>
    <property type="evidence" value="ECO:0007669"/>
    <property type="project" value="InterPro"/>
</dbReference>
<dbReference type="InterPro" id="IPR027417">
    <property type="entry name" value="P-loop_NTPase"/>
</dbReference>
<evidence type="ECO:0000313" key="2">
    <source>
        <dbReference type="EMBL" id="GGK96988.1"/>
    </source>
</evidence>
<sequence>MSTAVPAGSRERGITRISVEGYKSLRQPQSIAIKPLTIIAGVNSAGKSSIIQPLLLLKQTMEAPYDPGPLQLDGPNVSITKIEQVLSRGPMPSEKFSVGIMVGDKETRLTFGKDPEGDIRVLEVSGWFVPEQQAPVTLTEHMTHAEIANVLPAATTGRGEENPLDIRRFGGELAVIRDRSFLTLAVVLDRETDELVLNLPRTSPALLESAALRIIHLPALRGNPRRTYRTTAIDGRYPGTFEAYTAGMVAAWQARDAKEKIRGLQRDLEELGLTWTVEARRLDDTQVELLVGRLPRVTRDGHLDVVNIADVGFGVSQTLPVVVALLAAESDQLVYLEQPEIHLHPRAQVAFAQLVKRAVMRGVRVIIETHSAMFVRAVQTLVALHEIDQDDVVLHWFSRDSETGYTTVASAELDQAGSFGDWPEDFDEVLLDVESRYLDAAGGGAE</sequence>
<organism evidence="2 3">
    <name type="scientific">Sphaerisporangium melleum</name>
    <dbReference type="NCBI Taxonomy" id="321316"/>
    <lineage>
        <taxon>Bacteria</taxon>
        <taxon>Bacillati</taxon>
        <taxon>Actinomycetota</taxon>
        <taxon>Actinomycetes</taxon>
        <taxon>Streptosporangiales</taxon>
        <taxon>Streptosporangiaceae</taxon>
        <taxon>Sphaerisporangium</taxon>
    </lineage>
</organism>
<dbReference type="Gene3D" id="3.40.50.300">
    <property type="entry name" value="P-loop containing nucleotide triphosphate hydrolases"/>
    <property type="match status" value="1"/>
</dbReference>
<dbReference type="SUPFAM" id="SSF52540">
    <property type="entry name" value="P-loop containing nucleoside triphosphate hydrolases"/>
    <property type="match status" value="1"/>
</dbReference>
<evidence type="ECO:0000259" key="1">
    <source>
        <dbReference type="Pfam" id="PF13304"/>
    </source>
</evidence>
<dbReference type="AlphaFoldDB" id="A0A917VLS2"/>
<gene>
    <name evidence="2" type="ORF">GCM10007964_43980</name>
</gene>
<name>A0A917VLS2_9ACTN</name>
<comment type="caution">
    <text evidence="2">The sequence shown here is derived from an EMBL/GenBank/DDBJ whole genome shotgun (WGS) entry which is preliminary data.</text>
</comment>
<proteinExistence type="predicted"/>
<dbReference type="PIRSF" id="PIRSF034888">
    <property type="entry name" value="P-loop_UCP034888"/>
    <property type="match status" value="1"/>
</dbReference>
<dbReference type="InterPro" id="IPR003959">
    <property type="entry name" value="ATPase_AAA_core"/>
</dbReference>
<dbReference type="PANTHER" id="PTHR43581:SF2">
    <property type="entry name" value="EXCINUCLEASE ATPASE SUBUNIT"/>
    <property type="match status" value="1"/>
</dbReference>
<accession>A0A917VLS2</accession>
<dbReference type="Proteomes" id="UP000645217">
    <property type="component" value="Unassembled WGS sequence"/>
</dbReference>
<reference evidence="2" key="1">
    <citation type="journal article" date="2014" name="Int. J. Syst. Evol. Microbiol.">
        <title>Complete genome sequence of Corynebacterium casei LMG S-19264T (=DSM 44701T), isolated from a smear-ripened cheese.</title>
        <authorList>
            <consortium name="US DOE Joint Genome Institute (JGI-PGF)"/>
            <person name="Walter F."/>
            <person name="Albersmeier A."/>
            <person name="Kalinowski J."/>
            <person name="Ruckert C."/>
        </authorList>
    </citation>
    <scope>NUCLEOTIDE SEQUENCE</scope>
    <source>
        <strain evidence="2">JCM 13064</strain>
    </source>
</reference>